<reference evidence="2" key="2">
    <citation type="journal article" date="2015" name="Data Brief">
        <title>Shoot transcriptome of the giant reed, Arundo donax.</title>
        <authorList>
            <person name="Barrero R.A."/>
            <person name="Guerrero F.D."/>
            <person name="Moolhuijzen P."/>
            <person name="Goolsby J.A."/>
            <person name="Tidwell J."/>
            <person name="Bellgard S.E."/>
            <person name="Bellgard M.I."/>
        </authorList>
    </citation>
    <scope>NUCLEOTIDE SEQUENCE</scope>
    <source>
        <tissue evidence="2">Shoot tissue taken approximately 20 cm above the soil surface</tissue>
    </source>
</reference>
<proteinExistence type="predicted"/>
<name>A0A0A8ZVQ8_ARUDO</name>
<evidence type="ECO:0000256" key="1">
    <source>
        <dbReference type="SAM" id="SignalP"/>
    </source>
</evidence>
<accession>A0A0A8ZVQ8</accession>
<sequence>MLLVILILYHCPRSIQHSHPCQTDTCDSTCTAIGRF</sequence>
<evidence type="ECO:0000313" key="2">
    <source>
        <dbReference type="EMBL" id="JAD42916.1"/>
    </source>
</evidence>
<reference evidence="2" key="1">
    <citation type="submission" date="2014-09" db="EMBL/GenBank/DDBJ databases">
        <authorList>
            <person name="Magalhaes I.L.F."/>
            <person name="Oliveira U."/>
            <person name="Santos F.R."/>
            <person name="Vidigal T.H.D.A."/>
            <person name="Brescovit A.D."/>
            <person name="Santos A.J."/>
        </authorList>
    </citation>
    <scope>NUCLEOTIDE SEQUENCE</scope>
    <source>
        <tissue evidence="2">Shoot tissue taken approximately 20 cm above the soil surface</tissue>
    </source>
</reference>
<organism evidence="2">
    <name type="scientific">Arundo donax</name>
    <name type="common">Giant reed</name>
    <name type="synonym">Donax arundinaceus</name>
    <dbReference type="NCBI Taxonomy" id="35708"/>
    <lineage>
        <taxon>Eukaryota</taxon>
        <taxon>Viridiplantae</taxon>
        <taxon>Streptophyta</taxon>
        <taxon>Embryophyta</taxon>
        <taxon>Tracheophyta</taxon>
        <taxon>Spermatophyta</taxon>
        <taxon>Magnoliopsida</taxon>
        <taxon>Liliopsida</taxon>
        <taxon>Poales</taxon>
        <taxon>Poaceae</taxon>
        <taxon>PACMAD clade</taxon>
        <taxon>Arundinoideae</taxon>
        <taxon>Arundineae</taxon>
        <taxon>Arundo</taxon>
    </lineage>
</organism>
<dbReference type="AlphaFoldDB" id="A0A0A8ZVQ8"/>
<feature type="chain" id="PRO_5002060080" evidence="1">
    <location>
        <begin position="18"/>
        <end position="36"/>
    </location>
</feature>
<dbReference type="EMBL" id="GBRH01254979">
    <property type="protein sequence ID" value="JAD42916.1"/>
    <property type="molecule type" value="Transcribed_RNA"/>
</dbReference>
<keyword evidence="1" id="KW-0732">Signal</keyword>
<protein>
    <submittedName>
        <fullName evidence="2">Uncharacterized protein</fullName>
    </submittedName>
</protein>
<feature type="signal peptide" evidence="1">
    <location>
        <begin position="1"/>
        <end position="17"/>
    </location>
</feature>